<sequence length="385" mass="45402">MVEDYLQYRSNFCCIRQRHDGTQIADFLRVLDPQSTDNFQTFNEICANTALLMHNDYLTGNSLEIFQQRDSRELAQRALVIGNKLGNKLDNYIHYLEYMWQDNSQIMDYLAQVVILASSSASIERVFSFFYRQTSYFLRRAISSATLSSMAYIYIEEIIEEMHLWDGKNYIHSINYFMMKWIWKRTLSKMMMMKKKVTGYTMMSVWMSETQLLVQQNIHLLLLDFFLYFIILLIRISIVVPLKRHPYAFSFSKNSSAEVCSKPSVFSTDFTSNGAPYRLVDSDRLLLYPPRFETDLFMVNLRSSEQLRKRKRRHIESQVAMRNSSMVRDHSLKLYLALGQFLLVVFPRRDSASPRKSLRSCSGEWRASDLKIHTVSMVSQFVYVF</sequence>
<evidence type="ECO:0000313" key="2">
    <source>
        <dbReference type="EMBL" id="CAI9938406.1"/>
    </source>
</evidence>
<dbReference type="EMBL" id="CAXDID020000025">
    <property type="protein sequence ID" value="CAL5990714.1"/>
    <property type="molecule type" value="Genomic_DNA"/>
</dbReference>
<protein>
    <submittedName>
        <fullName evidence="3">Hypothetical_protein</fullName>
    </submittedName>
</protein>
<organism evidence="2">
    <name type="scientific">Hexamita inflata</name>
    <dbReference type="NCBI Taxonomy" id="28002"/>
    <lineage>
        <taxon>Eukaryota</taxon>
        <taxon>Metamonada</taxon>
        <taxon>Diplomonadida</taxon>
        <taxon>Hexamitidae</taxon>
        <taxon>Hexamitinae</taxon>
        <taxon>Hexamita</taxon>
    </lineage>
</organism>
<reference evidence="3 4" key="2">
    <citation type="submission" date="2024-07" db="EMBL/GenBank/DDBJ databases">
        <authorList>
            <person name="Akdeniz Z."/>
        </authorList>
    </citation>
    <scope>NUCLEOTIDE SEQUENCE [LARGE SCALE GENOMIC DNA]</scope>
</reference>
<proteinExistence type="predicted"/>
<dbReference type="EMBL" id="CATOUU010000654">
    <property type="protein sequence ID" value="CAI9938406.1"/>
    <property type="molecule type" value="Genomic_DNA"/>
</dbReference>
<reference evidence="2" key="1">
    <citation type="submission" date="2023-06" db="EMBL/GenBank/DDBJ databases">
        <authorList>
            <person name="Kurt Z."/>
        </authorList>
    </citation>
    <scope>NUCLEOTIDE SEQUENCE</scope>
</reference>
<keyword evidence="1" id="KW-1133">Transmembrane helix</keyword>
<evidence type="ECO:0000256" key="1">
    <source>
        <dbReference type="SAM" id="Phobius"/>
    </source>
</evidence>
<dbReference type="Proteomes" id="UP001642409">
    <property type="component" value="Unassembled WGS sequence"/>
</dbReference>
<evidence type="ECO:0000313" key="4">
    <source>
        <dbReference type="Proteomes" id="UP001642409"/>
    </source>
</evidence>
<keyword evidence="4" id="KW-1185">Reference proteome</keyword>
<evidence type="ECO:0000313" key="3">
    <source>
        <dbReference type="EMBL" id="CAL5990714.1"/>
    </source>
</evidence>
<comment type="caution">
    <text evidence="2">The sequence shown here is derived from an EMBL/GenBank/DDBJ whole genome shotgun (WGS) entry which is preliminary data.</text>
</comment>
<keyword evidence="1" id="KW-0812">Transmembrane</keyword>
<feature type="transmembrane region" description="Helical" evidence="1">
    <location>
        <begin position="220"/>
        <end position="242"/>
    </location>
</feature>
<dbReference type="AlphaFoldDB" id="A0AA86PHD2"/>
<name>A0AA86PHD2_9EUKA</name>
<keyword evidence="1" id="KW-0472">Membrane</keyword>
<accession>A0AA86PHD2</accession>
<gene>
    <name evidence="3" type="ORF">HINF_LOCUS11546</name>
    <name evidence="2" type="ORF">HINF_LOCUS26051</name>
</gene>